<evidence type="ECO:0000259" key="2">
    <source>
        <dbReference type="PROSITE" id="PS50043"/>
    </source>
</evidence>
<dbReference type="SUPFAM" id="SSF52172">
    <property type="entry name" value="CheY-like"/>
    <property type="match status" value="1"/>
</dbReference>
<feature type="domain" description="HTH luxR-type" evidence="2">
    <location>
        <begin position="140"/>
        <end position="205"/>
    </location>
</feature>
<comment type="caution">
    <text evidence="3">The sequence shown here is derived from an EMBL/GenBank/DDBJ whole genome shotgun (WGS) entry which is preliminary data.</text>
</comment>
<gene>
    <name evidence="3" type="ORF">HMPREF9302_01295</name>
</gene>
<dbReference type="Gene3D" id="3.40.50.2300">
    <property type="match status" value="1"/>
</dbReference>
<proteinExistence type="predicted"/>
<evidence type="ECO:0000313" key="4">
    <source>
        <dbReference type="Proteomes" id="UP000029614"/>
    </source>
</evidence>
<dbReference type="GO" id="GO:0006355">
    <property type="term" value="P:regulation of DNA-templated transcription"/>
    <property type="evidence" value="ECO:0007669"/>
    <property type="project" value="InterPro"/>
</dbReference>
<dbReference type="AlphaFoldDB" id="A0A096B129"/>
<dbReference type="Pfam" id="PF00196">
    <property type="entry name" value="GerE"/>
    <property type="match status" value="1"/>
</dbReference>
<organism evidence="3 4">
    <name type="scientific">Prevotella amnii DNF00058</name>
    <dbReference type="NCBI Taxonomy" id="1401066"/>
    <lineage>
        <taxon>Bacteria</taxon>
        <taxon>Pseudomonadati</taxon>
        <taxon>Bacteroidota</taxon>
        <taxon>Bacteroidia</taxon>
        <taxon>Bacteroidales</taxon>
        <taxon>Prevotellaceae</taxon>
        <taxon>Prevotella</taxon>
    </lineage>
</organism>
<dbReference type="InterPro" id="IPR016032">
    <property type="entry name" value="Sig_transdc_resp-reg_C-effctor"/>
</dbReference>
<accession>A0A096B129</accession>
<dbReference type="InterPro" id="IPR000792">
    <property type="entry name" value="Tscrpt_reg_LuxR_C"/>
</dbReference>
<dbReference type="PRINTS" id="PR00038">
    <property type="entry name" value="HTHLUXR"/>
</dbReference>
<dbReference type="CDD" id="cd06170">
    <property type="entry name" value="LuxR_C_like"/>
    <property type="match status" value="1"/>
</dbReference>
<dbReference type="InterPro" id="IPR036388">
    <property type="entry name" value="WH-like_DNA-bd_sf"/>
</dbReference>
<dbReference type="GO" id="GO:0003677">
    <property type="term" value="F:DNA binding"/>
    <property type="evidence" value="ECO:0007669"/>
    <property type="project" value="UniProtKB-KW"/>
</dbReference>
<protein>
    <submittedName>
        <fullName evidence="3">Transcriptional regulator</fullName>
    </submittedName>
</protein>
<name>A0A096B129_9BACT</name>
<evidence type="ECO:0000313" key="3">
    <source>
        <dbReference type="EMBL" id="KGF53028.1"/>
    </source>
</evidence>
<evidence type="ECO:0000256" key="1">
    <source>
        <dbReference type="ARBA" id="ARBA00023125"/>
    </source>
</evidence>
<keyword evidence="4" id="KW-1185">Reference proteome</keyword>
<dbReference type="PANTHER" id="PTHR43214">
    <property type="entry name" value="TWO-COMPONENT RESPONSE REGULATOR"/>
    <property type="match status" value="1"/>
</dbReference>
<dbReference type="Gene3D" id="1.10.10.10">
    <property type="entry name" value="Winged helix-like DNA-binding domain superfamily/Winged helix DNA-binding domain"/>
    <property type="match status" value="1"/>
</dbReference>
<dbReference type="PROSITE" id="PS50043">
    <property type="entry name" value="HTH_LUXR_2"/>
    <property type="match status" value="1"/>
</dbReference>
<sequence length="214" mass="24437">MVNIILADNQDITQAGMMYILSKMGYTKNVIVQNKTELINMLKDNPKSIVIIDYTLFDIPSFNDLYVMGLRFADVIFILWSEELSLRLLRKVVNVGIKVSILFKDSTKSEIQECIKKAVNGSLFVCKQAKEMLFEKGSSICVEQKRLTKTETEILIDIAQGLTTKEIANKRYSSFHTINTHRKNIFRKLSVNTAHEATRYALRAGLLDITDYSI</sequence>
<dbReference type="InterPro" id="IPR039420">
    <property type="entry name" value="WalR-like"/>
</dbReference>
<reference evidence="3 4" key="1">
    <citation type="submission" date="2014-07" db="EMBL/GenBank/DDBJ databases">
        <authorList>
            <person name="McCorrison J."/>
            <person name="Sanka R."/>
            <person name="Torralba M."/>
            <person name="Gillis M."/>
            <person name="Haft D.H."/>
            <person name="Methe B."/>
            <person name="Sutton G."/>
            <person name="Nelson K.E."/>
        </authorList>
    </citation>
    <scope>NUCLEOTIDE SEQUENCE [LARGE SCALE GENOMIC DNA]</scope>
    <source>
        <strain evidence="3 4">DNF00058</strain>
    </source>
</reference>
<dbReference type="InterPro" id="IPR011006">
    <property type="entry name" value="CheY-like_superfamily"/>
</dbReference>
<dbReference type="EMBL" id="JRNU01000003">
    <property type="protein sequence ID" value="KGF53028.1"/>
    <property type="molecule type" value="Genomic_DNA"/>
</dbReference>
<dbReference type="PANTHER" id="PTHR43214:SF43">
    <property type="entry name" value="TWO-COMPONENT RESPONSE REGULATOR"/>
    <property type="match status" value="1"/>
</dbReference>
<dbReference type="SUPFAM" id="SSF46894">
    <property type="entry name" value="C-terminal effector domain of the bipartite response regulators"/>
    <property type="match status" value="1"/>
</dbReference>
<keyword evidence="1" id="KW-0238">DNA-binding</keyword>
<dbReference type="Proteomes" id="UP000029614">
    <property type="component" value="Unassembled WGS sequence"/>
</dbReference>
<dbReference type="OrthoDB" id="965844at2"/>
<dbReference type="RefSeq" id="WP_036854025.1">
    <property type="nucleotide sequence ID" value="NZ_JRNU01000003.1"/>
</dbReference>
<dbReference type="SMART" id="SM00421">
    <property type="entry name" value="HTH_LUXR"/>
    <property type="match status" value="1"/>
</dbReference>